<sequence>MTEDFITKIEGHGRLKVDWKKNQVTLEVAEGERLFEGIVVGRPATEAAWITARICGVCPTAHNLCALKAVEDALGIIPDPTTILLRQLLLSAQMIQSHTLHLYFLAFPDYLGIDSGLELKKKHPKYFRAALTLKEVSDEIAKVVGGRATHPTTTTVGGFHKTPSANQLKELKRGIQEALREAESTAHLAASLTYPEFKTNLLFLSQVGKKAHFNIYETVKTQGSDGTTWLIKDYKKMITEEIRRYSTAKFGFYQKKPVMVGALARLAIQGGNLNPKAKRFLGRAKIDFQNPFHNNLAQAVELVHFTEEALELIDRITEAPKPANPKGLTGLKRPKTGIGALEAPRGGLYHEYTINERGSITKANIITPTVQNLGSLEKTAQALIDQTKNLGKERRAKLLEMLVRAYDPCITCSVH</sequence>
<protein>
    <recommendedName>
        <fullName evidence="4">Ni/Fe hydrogenase subunit alpha</fullName>
    </recommendedName>
</protein>
<comment type="caution">
    <text evidence="2">The sequence shown here is derived from an EMBL/GenBank/DDBJ whole genome shotgun (WGS) entry which is preliminary data.</text>
</comment>
<keyword evidence="1" id="KW-0460">Magnesium</keyword>
<comment type="cofactor">
    <cofactor evidence="1">
        <name>Ni(2+)</name>
        <dbReference type="ChEBI" id="CHEBI:49786"/>
    </cofactor>
</comment>
<organism evidence="2 3">
    <name type="scientific">candidate division WWE3 bacterium CG_4_9_14_0_2_um_filter_48_10</name>
    <dbReference type="NCBI Taxonomy" id="1975078"/>
    <lineage>
        <taxon>Bacteria</taxon>
        <taxon>Katanobacteria</taxon>
    </lineage>
</organism>
<dbReference type="InterPro" id="IPR001501">
    <property type="entry name" value="Ni-dep_hyd_lsu"/>
</dbReference>
<accession>A0A2M8EJP9</accession>
<dbReference type="EMBL" id="PFSK01000016">
    <property type="protein sequence ID" value="PJC22907.1"/>
    <property type="molecule type" value="Genomic_DNA"/>
</dbReference>
<keyword evidence="1" id="KW-0479">Metal-binding</keyword>
<proteinExistence type="predicted"/>
<feature type="binding site" evidence="1">
    <location>
        <position position="415"/>
    </location>
    <ligand>
        <name>Mg(2+)</name>
        <dbReference type="ChEBI" id="CHEBI:18420"/>
    </ligand>
</feature>
<feature type="binding site" evidence="1">
    <location>
        <position position="58"/>
    </location>
    <ligand>
        <name>Fe cation</name>
        <dbReference type="ChEBI" id="CHEBI:24875"/>
    </ligand>
</feature>
<dbReference type="PANTHER" id="PTHR43600:SF4">
    <property type="entry name" value="CYTOSOLIC NIFE-HYDROGENASE, ALPHA SUBUNIT"/>
    <property type="match status" value="1"/>
</dbReference>
<feature type="binding site" evidence="1">
    <location>
        <position position="412"/>
    </location>
    <ligand>
        <name>Fe cation</name>
        <dbReference type="ChEBI" id="CHEBI:24875"/>
    </ligand>
</feature>
<dbReference type="PANTHER" id="PTHR43600">
    <property type="entry name" value="COENZYME F420 HYDROGENASE, SUBUNIT ALPHA"/>
    <property type="match status" value="1"/>
</dbReference>
<name>A0A2M8EJP9_UNCKA</name>
<reference evidence="3" key="1">
    <citation type="submission" date="2017-09" db="EMBL/GenBank/DDBJ databases">
        <title>Depth-based differentiation of microbial function through sediment-hosted aquifers and enrichment of novel symbionts in the deep terrestrial subsurface.</title>
        <authorList>
            <person name="Probst A.J."/>
            <person name="Ladd B."/>
            <person name="Jarett J.K."/>
            <person name="Geller-Mcgrath D.E."/>
            <person name="Sieber C.M.K."/>
            <person name="Emerson J.B."/>
            <person name="Anantharaman K."/>
            <person name="Thomas B.C."/>
            <person name="Malmstrom R."/>
            <person name="Stieglmeier M."/>
            <person name="Klingl A."/>
            <person name="Woyke T."/>
            <person name="Ryan C.M."/>
            <person name="Banfield J.F."/>
        </authorList>
    </citation>
    <scope>NUCLEOTIDE SEQUENCE [LARGE SCALE GENOMIC DNA]</scope>
</reference>
<dbReference type="GO" id="GO:0016151">
    <property type="term" value="F:nickel cation binding"/>
    <property type="evidence" value="ECO:0007669"/>
    <property type="project" value="InterPro"/>
</dbReference>
<dbReference type="Gene3D" id="1.10.645.10">
    <property type="entry name" value="Cytochrome-c3 Hydrogenase, chain B"/>
    <property type="match status" value="1"/>
</dbReference>
<feature type="binding site" evidence="1">
    <location>
        <position position="36"/>
    </location>
    <ligand>
        <name>Mg(2+)</name>
        <dbReference type="ChEBI" id="CHEBI:18420"/>
    </ligand>
</feature>
<feature type="binding site" evidence="1">
    <location>
        <position position="58"/>
    </location>
    <ligand>
        <name>Ni(2+)</name>
        <dbReference type="ChEBI" id="CHEBI:49786"/>
    </ligand>
</feature>
<feature type="binding site" evidence="1">
    <location>
        <position position="409"/>
    </location>
    <ligand>
        <name>Ni(2+)</name>
        <dbReference type="ChEBI" id="CHEBI:49786"/>
    </ligand>
</feature>
<dbReference type="InterPro" id="IPR029014">
    <property type="entry name" value="NiFe-Hase_large"/>
</dbReference>
<dbReference type="Proteomes" id="UP000228781">
    <property type="component" value="Unassembled WGS sequence"/>
</dbReference>
<evidence type="ECO:0000313" key="3">
    <source>
        <dbReference type="Proteomes" id="UP000228781"/>
    </source>
</evidence>
<evidence type="ECO:0000256" key="1">
    <source>
        <dbReference type="PIRSR" id="PIRSR601501-1"/>
    </source>
</evidence>
<keyword evidence="1" id="KW-0533">Nickel</keyword>
<comment type="cofactor">
    <cofactor evidence="1">
        <name>Fe cation</name>
        <dbReference type="ChEBI" id="CHEBI:24875"/>
    </cofactor>
</comment>
<dbReference type="AlphaFoldDB" id="A0A2M8EJP9"/>
<evidence type="ECO:0000313" key="2">
    <source>
        <dbReference type="EMBL" id="PJC22907.1"/>
    </source>
</evidence>
<feature type="binding site" evidence="1">
    <location>
        <position position="365"/>
    </location>
    <ligand>
        <name>Mg(2+)</name>
        <dbReference type="ChEBI" id="CHEBI:18420"/>
    </ligand>
</feature>
<dbReference type="SUPFAM" id="SSF56762">
    <property type="entry name" value="HydB/Nqo4-like"/>
    <property type="match status" value="1"/>
</dbReference>
<gene>
    <name evidence="2" type="ORF">CO059_01380</name>
</gene>
<feature type="binding site" evidence="1">
    <location>
        <position position="55"/>
    </location>
    <ligand>
        <name>Ni(2+)</name>
        <dbReference type="ChEBI" id="CHEBI:49786"/>
    </ligand>
</feature>
<evidence type="ECO:0008006" key="4">
    <source>
        <dbReference type="Google" id="ProtNLM"/>
    </source>
</evidence>
<dbReference type="Pfam" id="PF00374">
    <property type="entry name" value="NiFeSe_Hases"/>
    <property type="match status" value="2"/>
</dbReference>
<keyword evidence="1" id="KW-0408">Iron</keyword>